<feature type="transmembrane region" description="Helical" evidence="12">
    <location>
        <begin position="34"/>
        <end position="55"/>
    </location>
</feature>
<dbReference type="GO" id="GO:0051301">
    <property type="term" value="P:cell division"/>
    <property type="evidence" value="ECO:0007669"/>
    <property type="project" value="UniProtKB-KW"/>
</dbReference>
<dbReference type="InterPro" id="IPR003400">
    <property type="entry name" value="ExbD"/>
</dbReference>
<evidence type="ECO:0000256" key="7">
    <source>
        <dbReference type="ARBA" id="ARBA00022989"/>
    </source>
</evidence>
<keyword evidence="8 12" id="KW-0472">Membrane</keyword>
<evidence type="ECO:0000256" key="8">
    <source>
        <dbReference type="ARBA" id="ARBA00023136"/>
    </source>
</evidence>
<dbReference type="RefSeq" id="WP_109891585.1">
    <property type="nucleotide sequence ID" value="NZ_CP029550.1"/>
</dbReference>
<feature type="region of interest" description="Disordered" evidence="11">
    <location>
        <begin position="146"/>
        <end position="170"/>
    </location>
</feature>
<evidence type="ECO:0000256" key="1">
    <source>
        <dbReference type="ARBA" id="ARBA00004162"/>
    </source>
</evidence>
<dbReference type="KEGG" id="mets:DK389_18090"/>
<keyword evidence="7 12" id="KW-1133">Transmembrane helix</keyword>
<keyword evidence="4" id="KW-0997">Cell inner membrane</keyword>
<dbReference type="GO" id="GO:0022857">
    <property type="term" value="F:transmembrane transporter activity"/>
    <property type="evidence" value="ECO:0007669"/>
    <property type="project" value="InterPro"/>
</dbReference>
<feature type="region of interest" description="Disordered" evidence="11">
    <location>
        <begin position="1"/>
        <end position="24"/>
    </location>
</feature>
<keyword evidence="10" id="KW-0813">Transport</keyword>
<evidence type="ECO:0000256" key="9">
    <source>
        <dbReference type="ARBA" id="ARBA00023306"/>
    </source>
</evidence>
<dbReference type="OrthoDB" id="9798629at2"/>
<dbReference type="EMBL" id="CP029550">
    <property type="protein sequence ID" value="AWN42057.1"/>
    <property type="molecule type" value="Genomic_DNA"/>
</dbReference>
<dbReference type="PANTHER" id="PTHR30558">
    <property type="entry name" value="EXBD MEMBRANE COMPONENT OF PMF-DRIVEN MACROMOLECULE IMPORT SYSTEM"/>
    <property type="match status" value="1"/>
</dbReference>
<dbReference type="NCBIfam" id="TIGR02801">
    <property type="entry name" value="tolR"/>
    <property type="match status" value="1"/>
</dbReference>
<dbReference type="Pfam" id="PF02472">
    <property type="entry name" value="ExbD"/>
    <property type="match status" value="1"/>
</dbReference>
<evidence type="ECO:0000256" key="2">
    <source>
        <dbReference type="ARBA" id="ARBA00005811"/>
    </source>
</evidence>
<evidence type="ECO:0000256" key="11">
    <source>
        <dbReference type="SAM" id="MobiDB-lite"/>
    </source>
</evidence>
<evidence type="ECO:0000256" key="12">
    <source>
        <dbReference type="SAM" id="Phobius"/>
    </source>
</evidence>
<evidence type="ECO:0000256" key="3">
    <source>
        <dbReference type="ARBA" id="ARBA00022475"/>
    </source>
</evidence>
<evidence type="ECO:0000313" key="13">
    <source>
        <dbReference type="EMBL" id="AWN42057.1"/>
    </source>
</evidence>
<dbReference type="GO" id="GO:0015031">
    <property type="term" value="P:protein transport"/>
    <property type="evidence" value="ECO:0007669"/>
    <property type="project" value="UniProtKB-KW"/>
</dbReference>
<evidence type="ECO:0000256" key="10">
    <source>
        <dbReference type="RuleBase" id="RU003879"/>
    </source>
</evidence>
<keyword evidence="14" id="KW-1185">Reference proteome</keyword>
<keyword evidence="5" id="KW-0132">Cell division</keyword>
<sequence>MAMGSIRASGGDDDEDGLDTTPMSEINVTPMVDVMLVLLIIFMVAAPLMTTGVPVQLPKTSAAKVAQAKKPFEVTIDKEGNPSIAKELFTQDTLTPRLRALAAEDPSQVVLVRGDRDVPYGKIMEVMGLVGQAGFTKVSLIAQSPGGPLPAAPSANAPAAPAAPANGAAR</sequence>
<dbReference type="Gene3D" id="3.30.420.270">
    <property type="match status" value="1"/>
</dbReference>
<keyword evidence="10" id="KW-0653">Protein transport</keyword>
<comment type="subcellular location">
    <subcellularLocation>
        <location evidence="1">Cell membrane</location>
        <topology evidence="1">Single-pass membrane protein</topology>
    </subcellularLocation>
    <subcellularLocation>
        <location evidence="10">Cell membrane</location>
        <topology evidence="10">Single-pass type II membrane protein</topology>
    </subcellularLocation>
</comment>
<feature type="compositionally biased region" description="Low complexity" evidence="11">
    <location>
        <begin position="152"/>
        <end position="170"/>
    </location>
</feature>
<comment type="similarity">
    <text evidence="2 10">Belongs to the ExbD/TolR family.</text>
</comment>
<keyword evidence="3" id="KW-1003">Cell membrane</keyword>
<evidence type="ECO:0000256" key="5">
    <source>
        <dbReference type="ARBA" id="ARBA00022618"/>
    </source>
</evidence>
<organism evidence="13 14">
    <name type="scientific">Methylobacterium durans</name>
    <dbReference type="NCBI Taxonomy" id="2202825"/>
    <lineage>
        <taxon>Bacteria</taxon>
        <taxon>Pseudomonadati</taxon>
        <taxon>Pseudomonadota</taxon>
        <taxon>Alphaproteobacteria</taxon>
        <taxon>Hyphomicrobiales</taxon>
        <taxon>Methylobacteriaceae</taxon>
        <taxon>Methylobacterium</taxon>
    </lineage>
</organism>
<reference evidence="14" key="1">
    <citation type="submission" date="2018-05" db="EMBL/GenBank/DDBJ databases">
        <title>Complete Genome Sequence of Methylobacterium sp. 17SD2-17.</title>
        <authorList>
            <person name="Srinivasan S."/>
        </authorList>
    </citation>
    <scope>NUCLEOTIDE SEQUENCE [LARGE SCALE GENOMIC DNA]</scope>
    <source>
        <strain evidence="14">17SD2-17</strain>
    </source>
</reference>
<dbReference type="AlphaFoldDB" id="A0A2U8W7H9"/>
<proteinExistence type="inferred from homology"/>
<gene>
    <name evidence="13" type="primary">tolR</name>
    <name evidence="13" type="ORF">DK389_18090</name>
</gene>
<dbReference type="PANTHER" id="PTHR30558:SF7">
    <property type="entry name" value="TOL-PAL SYSTEM PROTEIN TOLR"/>
    <property type="match status" value="1"/>
</dbReference>
<dbReference type="InterPro" id="IPR014168">
    <property type="entry name" value="Tol-Pal_TolR"/>
</dbReference>
<evidence type="ECO:0000256" key="4">
    <source>
        <dbReference type="ARBA" id="ARBA00022519"/>
    </source>
</evidence>
<evidence type="ECO:0000313" key="14">
    <source>
        <dbReference type="Proteomes" id="UP000245926"/>
    </source>
</evidence>
<name>A0A2U8W7H9_9HYPH</name>
<keyword evidence="6 10" id="KW-0812">Transmembrane</keyword>
<evidence type="ECO:0000256" key="6">
    <source>
        <dbReference type="ARBA" id="ARBA00022692"/>
    </source>
</evidence>
<dbReference type="Proteomes" id="UP000245926">
    <property type="component" value="Chromosome"/>
</dbReference>
<dbReference type="GO" id="GO:0005886">
    <property type="term" value="C:plasma membrane"/>
    <property type="evidence" value="ECO:0007669"/>
    <property type="project" value="UniProtKB-SubCell"/>
</dbReference>
<keyword evidence="9" id="KW-0131">Cell cycle</keyword>
<accession>A0A2U8W7H9</accession>
<protein>
    <submittedName>
        <fullName evidence="13">Protein TolR</fullName>
    </submittedName>
</protein>